<dbReference type="GO" id="GO:0033214">
    <property type="term" value="P:siderophore-iron import into cell"/>
    <property type="evidence" value="ECO:0007669"/>
    <property type="project" value="TreeGrafter"/>
</dbReference>
<feature type="transmembrane region" description="Helical" evidence="8">
    <location>
        <begin position="79"/>
        <end position="98"/>
    </location>
</feature>
<feature type="transmembrane region" description="Helical" evidence="8">
    <location>
        <begin position="105"/>
        <end position="124"/>
    </location>
</feature>
<feature type="transmembrane region" description="Helical" evidence="8">
    <location>
        <begin position="263"/>
        <end position="285"/>
    </location>
</feature>
<evidence type="ECO:0000256" key="7">
    <source>
        <dbReference type="ARBA" id="ARBA00023136"/>
    </source>
</evidence>
<feature type="transmembrane region" description="Helical" evidence="8">
    <location>
        <begin position="225"/>
        <end position="251"/>
    </location>
</feature>
<organism evidence="9 10">
    <name type="scientific">Clostridium isatidis</name>
    <dbReference type="NCBI Taxonomy" id="182773"/>
    <lineage>
        <taxon>Bacteria</taxon>
        <taxon>Bacillati</taxon>
        <taxon>Bacillota</taxon>
        <taxon>Clostridia</taxon>
        <taxon>Eubacteriales</taxon>
        <taxon>Clostridiaceae</taxon>
        <taxon>Clostridium</taxon>
    </lineage>
</organism>
<reference evidence="9 10" key="1">
    <citation type="submission" date="2016-08" db="EMBL/GenBank/DDBJ databases">
        <title>Complete Genome Sequence Of The Indigo Reducing Clostridium isatidis DSM15098.</title>
        <authorList>
            <person name="Little G.T."/>
            <person name="Minton N.P."/>
        </authorList>
    </citation>
    <scope>NUCLEOTIDE SEQUENCE [LARGE SCALE GENOMIC DNA]</scope>
    <source>
        <strain evidence="9 10">DSM 15098</strain>
    </source>
</reference>
<dbReference type="Gene3D" id="1.10.3470.10">
    <property type="entry name" value="ABC transporter involved in vitamin B12 uptake, BtuC"/>
    <property type="match status" value="1"/>
</dbReference>
<evidence type="ECO:0000256" key="6">
    <source>
        <dbReference type="ARBA" id="ARBA00022989"/>
    </source>
</evidence>
<sequence>MDNKKRTIILLSLLALISIALYVFWGLNPKILRYSFYIRVPRLIAIVIAGSAIALSSMLFQGVTQNRIITPSIMGLDALYGLVQTVVVFLFGSTSIVFTSKPVNFVVNCSLMLILAMILFKLVLKDGKNNIFFLLLVGTVIGTLFRSISSFMQVIIDPNEYDALYAKINASFNLINKDILLIVLAVVLIIFALVYEEISKIEVISLGRDTAINLGVNYDKFTKKMLTFVSILVSVATALVGPITFLGILVVNLTHELTKSYKYNLLIPVSILISIIALVGGQFILERLLNFGGTISIIINFVGGLYFIRLLLKEGKV</sequence>
<dbReference type="KEGG" id="cia:BEN51_08475"/>
<dbReference type="OrthoDB" id="9796260at2"/>
<evidence type="ECO:0000256" key="2">
    <source>
        <dbReference type="ARBA" id="ARBA00007935"/>
    </source>
</evidence>
<evidence type="ECO:0000256" key="1">
    <source>
        <dbReference type="ARBA" id="ARBA00004651"/>
    </source>
</evidence>
<comment type="similarity">
    <text evidence="2">Belongs to the binding-protein-dependent transport system permease family. FecCD subfamily.</text>
</comment>
<feature type="transmembrane region" description="Helical" evidence="8">
    <location>
        <begin position="291"/>
        <end position="312"/>
    </location>
</feature>
<keyword evidence="3" id="KW-0813">Transport</keyword>
<dbReference type="SUPFAM" id="SSF81345">
    <property type="entry name" value="ABC transporter involved in vitamin B12 uptake, BtuC"/>
    <property type="match status" value="1"/>
</dbReference>
<dbReference type="Pfam" id="PF01032">
    <property type="entry name" value="FecCD"/>
    <property type="match status" value="1"/>
</dbReference>
<dbReference type="InterPro" id="IPR037294">
    <property type="entry name" value="ABC_BtuC-like"/>
</dbReference>
<dbReference type="GO" id="GO:0022857">
    <property type="term" value="F:transmembrane transporter activity"/>
    <property type="evidence" value="ECO:0007669"/>
    <property type="project" value="InterPro"/>
</dbReference>
<evidence type="ECO:0000256" key="8">
    <source>
        <dbReference type="SAM" id="Phobius"/>
    </source>
</evidence>
<proteinExistence type="inferred from homology"/>
<name>A0A343JDA7_9CLOT</name>
<keyword evidence="5 8" id="KW-0812">Transmembrane</keyword>
<dbReference type="InterPro" id="IPR000522">
    <property type="entry name" value="ABC_transptr_permease_BtuC"/>
</dbReference>
<dbReference type="Proteomes" id="UP000264883">
    <property type="component" value="Chromosome"/>
</dbReference>
<accession>A0A343JDA7</accession>
<evidence type="ECO:0000313" key="10">
    <source>
        <dbReference type="Proteomes" id="UP000264883"/>
    </source>
</evidence>
<comment type="subcellular location">
    <subcellularLocation>
        <location evidence="1">Cell membrane</location>
        <topology evidence="1">Multi-pass membrane protein</topology>
    </subcellularLocation>
</comment>
<evidence type="ECO:0000256" key="5">
    <source>
        <dbReference type="ARBA" id="ARBA00022692"/>
    </source>
</evidence>
<feature type="transmembrane region" description="Helical" evidence="8">
    <location>
        <begin position="130"/>
        <end position="148"/>
    </location>
</feature>
<dbReference type="CDD" id="cd06550">
    <property type="entry name" value="TM_ABC_iron-siderophores_like"/>
    <property type="match status" value="1"/>
</dbReference>
<keyword evidence="4" id="KW-1003">Cell membrane</keyword>
<feature type="transmembrane region" description="Helical" evidence="8">
    <location>
        <begin position="6"/>
        <end position="28"/>
    </location>
</feature>
<feature type="transmembrane region" description="Helical" evidence="8">
    <location>
        <begin position="179"/>
        <end position="195"/>
    </location>
</feature>
<keyword evidence="6 8" id="KW-1133">Transmembrane helix</keyword>
<dbReference type="GO" id="GO:0005886">
    <property type="term" value="C:plasma membrane"/>
    <property type="evidence" value="ECO:0007669"/>
    <property type="project" value="UniProtKB-SubCell"/>
</dbReference>
<dbReference type="RefSeq" id="WP_119865648.1">
    <property type="nucleotide sequence ID" value="NZ_CP016786.1"/>
</dbReference>
<feature type="transmembrane region" description="Helical" evidence="8">
    <location>
        <begin position="40"/>
        <end position="59"/>
    </location>
</feature>
<evidence type="ECO:0000313" key="9">
    <source>
        <dbReference type="EMBL" id="ASW43515.1"/>
    </source>
</evidence>
<dbReference type="EMBL" id="CP016786">
    <property type="protein sequence ID" value="ASW43515.1"/>
    <property type="molecule type" value="Genomic_DNA"/>
</dbReference>
<dbReference type="PANTHER" id="PTHR30472">
    <property type="entry name" value="FERRIC ENTEROBACTIN TRANSPORT SYSTEM PERMEASE PROTEIN"/>
    <property type="match status" value="1"/>
</dbReference>
<protein>
    <submittedName>
        <fullName evidence="9">Iron ABC transporter permease</fullName>
    </submittedName>
</protein>
<keyword evidence="10" id="KW-1185">Reference proteome</keyword>
<dbReference type="PANTHER" id="PTHR30472:SF19">
    <property type="entry name" value="PETROBACTIN IMPORT SYSTEM PERMEASE PROTEIN YCLO"/>
    <property type="match status" value="1"/>
</dbReference>
<evidence type="ECO:0000256" key="3">
    <source>
        <dbReference type="ARBA" id="ARBA00022448"/>
    </source>
</evidence>
<gene>
    <name evidence="9" type="ORF">BEN51_08475</name>
</gene>
<evidence type="ECO:0000256" key="4">
    <source>
        <dbReference type="ARBA" id="ARBA00022475"/>
    </source>
</evidence>
<keyword evidence="7 8" id="KW-0472">Membrane</keyword>
<dbReference type="AlphaFoldDB" id="A0A343JDA7"/>